<evidence type="ECO:0000256" key="2">
    <source>
        <dbReference type="ARBA" id="ARBA00023125"/>
    </source>
</evidence>
<proteinExistence type="predicted"/>
<dbReference type="EMBL" id="FMYK01000003">
    <property type="protein sequence ID" value="SDC21556.1"/>
    <property type="molecule type" value="Genomic_DNA"/>
</dbReference>
<keyword evidence="2 4" id="KW-0238">DNA-binding</keyword>
<keyword evidence="1" id="KW-0805">Transcription regulation</keyword>
<dbReference type="InterPro" id="IPR001647">
    <property type="entry name" value="HTH_TetR"/>
</dbReference>
<dbReference type="Pfam" id="PF16859">
    <property type="entry name" value="TetR_C_11"/>
    <property type="match status" value="1"/>
</dbReference>
<feature type="domain" description="HTH tetR-type" evidence="5">
    <location>
        <begin position="23"/>
        <end position="83"/>
    </location>
</feature>
<dbReference type="InterPro" id="IPR011075">
    <property type="entry name" value="TetR_C"/>
</dbReference>
<dbReference type="Gene3D" id="1.10.357.10">
    <property type="entry name" value="Tetracycline Repressor, domain 2"/>
    <property type="match status" value="1"/>
</dbReference>
<evidence type="ECO:0000313" key="6">
    <source>
        <dbReference type="EMBL" id="SDC21556.1"/>
    </source>
</evidence>
<sequence>MRDLPLDEYRKKSQKSLISEQERSNSQLIYEALFAQLLSNGYGNINLQQLSKLTGISRTTLYRRWSSIDALIVDAIADKIQDEIAIPTDLEPVESLKVMLQQLAEFLQSPLGRAFLQAALAIKDEVTERKREALWQVRYQQIRQAFVRLLPTGKAHHDIDAIVKMTLGSIYFQIFIQNQQVDDAYIESILNHSMTLIQSK</sequence>
<dbReference type="GO" id="GO:0003677">
    <property type="term" value="F:DNA binding"/>
    <property type="evidence" value="ECO:0007669"/>
    <property type="project" value="UniProtKB-UniRule"/>
</dbReference>
<organism evidence="6 7">
    <name type="scientific">Acinetobacter marinus</name>
    <dbReference type="NCBI Taxonomy" id="281375"/>
    <lineage>
        <taxon>Bacteria</taxon>
        <taxon>Pseudomonadati</taxon>
        <taxon>Pseudomonadota</taxon>
        <taxon>Gammaproteobacteria</taxon>
        <taxon>Moraxellales</taxon>
        <taxon>Moraxellaceae</taxon>
        <taxon>Acinetobacter</taxon>
    </lineage>
</organism>
<dbReference type="Proteomes" id="UP000242317">
    <property type="component" value="Unassembled WGS sequence"/>
</dbReference>
<evidence type="ECO:0000256" key="3">
    <source>
        <dbReference type="ARBA" id="ARBA00023163"/>
    </source>
</evidence>
<dbReference type="InterPro" id="IPR009057">
    <property type="entry name" value="Homeodomain-like_sf"/>
</dbReference>
<keyword evidence="7" id="KW-1185">Reference proteome</keyword>
<evidence type="ECO:0000259" key="5">
    <source>
        <dbReference type="PROSITE" id="PS50977"/>
    </source>
</evidence>
<gene>
    <name evidence="6" type="ORF">SAMN05421749_103437</name>
</gene>
<dbReference type="SUPFAM" id="SSF46689">
    <property type="entry name" value="Homeodomain-like"/>
    <property type="match status" value="1"/>
</dbReference>
<evidence type="ECO:0000313" key="7">
    <source>
        <dbReference type="Proteomes" id="UP000242317"/>
    </source>
</evidence>
<reference evidence="7" key="1">
    <citation type="submission" date="2016-09" db="EMBL/GenBank/DDBJ databases">
        <authorList>
            <person name="Varghese N."/>
            <person name="Submissions S."/>
        </authorList>
    </citation>
    <scope>NUCLEOTIDE SEQUENCE [LARGE SCALE GENOMIC DNA]</scope>
    <source>
        <strain evidence="7">ANC 3699</strain>
    </source>
</reference>
<dbReference type="InterPro" id="IPR036271">
    <property type="entry name" value="Tet_transcr_reg_TetR-rel_C_sf"/>
</dbReference>
<dbReference type="RefSeq" id="WP_092618527.1">
    <property type="nucleotide sequence ID" value="NZ_FMYK01000003.1"/>
</dbReference>
<dbReference type="PROSITE" id="PS50977">
    <property type="entry name" value="HTH_TETR_2"/>
    <property type="match status" value="1"/>
</dbReference>
<accession>A0A1G6JU89</accession>
<dbReference type="AlphaFoldDB" id="A0A1G6JU89"/>
<dbReference type="OrthoDB" id="9796019at2"/>
<dbReference type="Gene3D" id="1.10.10.60">
    <property type="entry name" value="Homeodomain-like"/>
    <property type="match status" value="1"/>
</dbReference>
<feature type="DNA-binding region" description="H-T-H motif" evidence="4">
    <location>
        <begin position="46"/>
        <end position="65"/>
    </location>
</feature>
<evidence type="ECO:0000256" key="1">
    <source>
        <dbReference type="ARBA" id="ARBA00023015"/>
    </source>
</evidence>
<dbReference type="SUPFAM" id="SSF48498">
    <property type="entry name" value="Tetracyclin repressor-like, C-terminal domain"/>
    <property type="match status" value="1"/>
</dbReference>
<evidence type="ECO:0000256" key="4">
    <source>
        <dbReference type="PROSITE-ProRule" id="PRU00335"/>
    </source>
</evidence>
<keyword evidence="3" id="KW-0804">Transcription</keyword>
<protein>
    <submittedName>
        <fullName evidence="6">Transcriptional regulator, TetR family</fullName>
    </submittedName>
</protein>
<name>A0A1G6JU89_9GAMM</name>